<proteinExistence type="predicted"/>
<dbReference type="Proteomes" id="UP000242814">
    <property type="component" value="Unassembled WGS sequence"/>
</dbReference>
<dbReference type="InterPro" id="IPR036291">
    <property type="entry name" value="NAD(P)-bd_dom_sf"/>
</dbReference>
<evidence type="ECO:0000313" key="2">
    <source>
        <dbReference type="EMBL" id="ODH27604.1"/>
    </source>
</evidence>
<name>A0A1D2JDY5_PARBR</name>
<dbReference type="SUPFAM" id="SSF51735">
    <property type="entry name" value="NAD(P)-binding Rossmann-fold domains"/>
    <property type="match status" value="1"/>
</dbReference>
<sequence length="108" mass="11768">MSRYAAAHANPQEIPDFTSKMRAWSTNWKERGGDAVPNSRGLGKSQNRPSGKKFSQTGCTLVQMDQASLESVRNAAMEILEKTDKVNILINNAGVMAPAGSPAHNRRL</sequence>
<accession>A0A1D2JDY5</accession>
<protein>
    <submittedName>
        <fullName evidence="2">Uncharacterized protein</fullName>
    </submittedName>
</protein>
<organism evidence="2 3">
    <name type="scientific">Paracoccidioides brasiliensis</name>
    <dbReference type="NCBI Taxonomy" id="121759"/>
    <lineage>
        <taxon>Eukaryota</taxon>
        <taxon>Fungi</taxon>
        <taxon>Dikarya</taxon>
        <taxon>Ascomycota</taxon>
        <taxon>Pezizomycotina</taxon>
        <taxon>Eurotiomycetes</taxon>
        <taxon>Eurotiomycetidae</taxon>
        <taxon>Onygenales</taxon>
        <taxon>Ajellomycetaceae</taxon>
        <taxon>Paracoccidioides</taxon>
    </lineage>
</organism>
<evidence type="ECO:0000256" key="1">
    <source>
        <dbReference type="SAM" id="MobiDB-lite"/>
    </source>
</evidence>
<feature type="region of interest" description="Disordered" evidence="1">
    <location>
        <begin position="29"/>
        <end position="55"/>
    </location>
</feature>
<dbReference type="VEuPathDB" id="FungiDB:PADG_00399"/>
<evidence type="ECO:0000313" key="3">
    <source>
        <dbReference type="Proteomes" id="UP000242814"/>
    </source>
</evidence>
<dbReference type="EMBL" id="LZYO01000158">
    <property type="protein sequence ID" value="ODH27604.1"/>
    <property type="molecule type" value="Genomic_DNA"/>
</dbReference>
<gene>
    <name evidence="2" type="ORF">ACO22_04139</name>
</gene>
<comment type="caution">
    <text evidence="2">The sequence shown here is derived from an EMBL/GenBank/DDBJ whole genome shotgun (WGS) entry which is preliminary data.</text>
</comment>
<dbReference type="AlphaFoldDB" id="A0A1D2JDY5"/>
<reference evidence="2 3" key="1">
    <citation type="submission" date="2016-06" db="EMBL/GenBank/DDBJ databases">
        <authorList>
            <person name="Kjaerup R.B."/>
            <person name="Dalgaard T.S."/>
            <person name="Juul-Madsen H.R."/>
        </authorList>
    </citation>
    <scope>NUCLEOTIDE SEQUENCE [LARGE SCALE GENOMIC DNA]</scope>
    <source>
        <strain evidence="2 3">Pb300</strain>
    </source>
</reference>
<feature type="compositionally biased region" description="Polar residues" evidence="1">
    <location>
        <begin position="44"/>
        <end position="55"/>
    </location>
</feature>
<dbReference type="Gene3D" id="3.40.50.720">
    <property type="entry name" value="NAD(P)-binding Rossmann-like Domain"/>
    <property type="match status" value="1"/>
</dbReference>